<proteinExistence type="predicted"/>
<dbReference type="HOGENOM" id="CLU_383324_0_0_1"/>
<name>M4BLK3_HYAAE</name>
<reference evidence="3" key="2">
    <citation type="submission" date="2015-06" db="UniProtKB">
        <authorList>
            <consortium name="EnsemblProtists"/>
        </authorList>
    </citation>
    <scope>IDENTIFICATION</scope>
    <source>
        <strain evidence="3">Emoy2</strain>
    </source>
</reference>
<protein>
    <submittedName>
        <fullName evidence="3">Uncharacterized protein</fullName>
    </submittedName>
</protein>
<sequence>MVAGGGAGAPMRTRAAGVPNPVLQVAADRGSYAAEVTGPGAHNFNSGGNTSSCTLDGISEHTSEHCTNRAVVYSPAPCGSSGDVVCSPSRDAPNSAGASSPSHGLPTGAVASSLSIGTPTGVSDASGVTNGTFLDHSEVLVRTTTRAWIEKVDDDLRPMIPLEEEALAAWMIGGIVLSTPPGFLVCTHPRGTRVVMLDFFEAYLERKVIAFVLPFLRMSKYIAEKTLLLQLLERSEGETDPDVLRRELVKGAKRTSYDADTRQLTTILPYQAAATSWHARSILFRAKRLQLLRPTILEREDITISSSGGQHVSSNSGVQCVLCGNFGVSWELTRIGRVQFRFFVVTFDTVACPEKLKLVTHISTAGTELSLHHFRHFQRVPCFTCYSSYHSSAQCGGRAGRFQAEHHRVFSGKPLAFQPVSGLVFTQFDVADRLRHVTRLVDTLAATTAQLKWMKTRTPCCSTVGLSVSSPRQPQSVSAAGPGKSPQPVSTPHAKLNSTNMAKPTNYSLHSTTSTVPPRGKPAAMQSKPNPPASSKSNEQRKRAACELENLLGEVGHVAEASPLPGTEANSSLHSKSLKEKALALARLRVEDAQRAVEDLTSTAAETKRSANPKRACSIEAHAQALEKAIAQEPTDDGSPTSLSTKDAGLLRMEYDYRTASAAANRAMAEATKATNTLKTLTSRLAKITPKPFTASDLKLPQADAPSREMPAAIAEKGVARP</sequence>
<accession>M4BLK3</accession>
<keyword evidence="1" id="KW-0175">Coiled coil</keyword>
<dbReference type="InParanoid" id="M4BLK3"/>
<feature type="region of interest" description="Disordered" evidence="2">
    <location>
        <begin position="83"/>
        <end position="105"/>
    </location>
</feature>
<feature type="compositionally biased region" description="Polar residues" evidence="2">
    <location>
        <begin position="496"/>
        <end position="516"/>
    </location>
</feature>
<feature type="region of interest" description="Disordered" evidence="2">
    <location>
        <begin position="696"/>
        <end position="722"/>
    </location>
</feature>
<organism evidence="3 4">
    <name type="scientific">Hyaloperonospora arabidopsidis (strain Emoy2)</name>
    <name type="common">Downy mildew agent</name>
    <name type="synonym">Peronospora arabidopsidis</name>
    <dbReference type="NCBI Taxonomy" id="559515"/>
    <lineage>
        <taxon>Eukaryota</taxon>
        <taxon>Sar</taxon>
        <taxon>Stramenopiles</taxon>
        <taxon>Oomycota</taxon>
        <taxon>Peronosporomycetes</taxon>
        <taxon>Peronosporales</taxon>
        <taxon>Peronosporaceae</taxon>
        <taxon>Hyaloperonospora</taxon>
    </lineage>
</organism>
<evidence type="ECO:0000313" key="3">
    <source>
        <dbReference type="EnsemblProtists" id="HpaP807288"/>
    </source>
</evidence>
<evidence type="ECO:0000313" key="4">
    <source>
        <dbReference type="Proteomes" id="UP000011713"/>
    </source>
</evidence>
<evidence type="ECO:0000256" key="2">
    <source>
        <dbReference type="SAM" id="MobiDB-lite"/>
    </source>
</evidence>
<dbReference type="AlphaFoldDB" id="M4BLK3"/>
<dbReference type="OMA" id="WELTRIG"/>
<evidence type="ECO:0000256" key="1">
    <source>
        <dbReference type="SAM" id="Coils"/>
    </source>
</evidence>
<dbReference type="EMBL" id="JH598389">
    <property type="status" value="NOT_ANNOTATED_CDS"/>
    <property type="molecule type" value="Genomic_DNA"/>
</dbReference>
<reference evidence="4" key="1">
    <citation type="journal article" date="2010" name="Science">
        <title>Signatures of adaptation to obligate biotrophy in the Hyaloperonospora arabidopsidis genome.</title>
        <authorList>
            <person name="Baxter L."/>
            <person name="Tripathy S."/>
            <person name="Ishaque N."/>
            <person name="Boot N."/>
            <person name="Cabral A."/>
            <person name="Kemen E."/>
            <person name="Thines M."/>
            <person name="Ah-Fong A."/>
            <person name="Anderson R."/>
            <person name="Badejoko W."/>
            <person name="Bittner-Eddy P."/>
            <person name="Boore J.L."/>
            <person name="Chibucos M.C."/>
            <person name="Coates M."/>
            <person name="Dehal P."/>
            <person name="Delehaunty K."/>
            <person name="Dong S."/>
            <person name="Downton P."/>
            <person name="Dumas B."/>
            <person name="Fabro G."/>
            <person name="Fronick C."/>
            <person name="Fuerstenberg S.I."/>
            <person name="Fulton L."/>
            <person name="Gaulin E."/>
            <person name="Govers F."/>
            <person name="Hughes L."/>
            <person name="Humphray S."/>
            <person name="Jiang R.H."/>
            <person name="Judelson H."/>
            <person name="Kamoun S."/>
            <person name="Kyung K."/>
            <person name="Meijer H."/>
            <person name="Minx P."/>
            <person name="Morris P."/>
            <person name="Nelson J."/>
            <person name="Phuntumart V."/>
            <person name="Qutob D."/>
            <person name="Rehmany A."/>
            <person name="Rougon-Cardoso A."/>
            <person name="Ryden P."/>
            <person name="Torto-Alalibo T."/>
            <person name="Studholme D."/>
            <person name="Wang Y."/>
            <person name="Win J."/>
            <person name="Wood J."/>
            <person name="Clifton S.W."/>
            <person name="Rogers J."/>
            <person name="Van den Ackerveken G."/>
            <person name="Jones J.D."/>
            <person name="McDowell J.M."/>
            <person name="Beynon J."/>
            <person name="Tyler B.M."/>
        </authorList>
    </citation>
    <scope>NUCLEOTIDE SEQUENCE [LARGE SCALE GENOMIC DNA]</scope>
    <source>
        <strain evidence="4">Emoy2</strain>
    </source>
</reference>
<keyword evidence="4" id="KW-1185">Reference proteome</keyword>
<dbReference type="VEuPathDB" id="FungiDB:HpaG807288"/>
<feature type="region of interest" description="Disordered" evidence="2">
    <location>
        <begin position="464"/>
        <end position="543"/>
    </location>
</feature>
<dbReference type="EnsemblProtists" id="HpaT807288">
    <property type="protein sequence ID" value="HpaP807288"/>
    <property type="gene ID" value="HpaG807288"/>
</dbReference>
<feature type="compositionally biased region" description="Low complexity" evidence="2">
    <location>
        <begin position="467"/>
        <end position="480"/>
    </location>
</feature>
<feature type="coiled-coil region" evidence="1">
    <location>
        <begin position="583"/>
        <end position="610"/>
    </location>
</feature>
<dbReference type="Proteomes" id="UP000011713">
    <property type="component" value="Unassembled WGS sequence"/>
</dbReference>